<evidence type="ECO:0000313" key="8">
    <source>
        <dbReference type="Proteomes" id="UP000013378"/>
    </source>
</evidence>
<feature type="domain" description="YknX-like beta-barrel" evidence="6">
    <location>
        <begin position="256"/>
        <end position="332"/>
    </location>
</feature>
<dbReference type="Proteomes" id="UP000013378">
    <property type="component" value="Unassembled WGS sequence"/>
</dbReference>
<dbReference type="InterPro" id="IPR050465">
    <property type="entry name" value="UPF0194_transport"/>
</dbReference>
<dbReference type="SUPFAM" id="SSF111369">
    <property type="entry name" value="HlyD-like secretion proteins"/>
    <property type="match status" value="1"/>
</dbReference>
<dbReference type="STRING" id="1304284.L21TH_0520"/>
<evidence type="ECO:0000256" key="3">
    <source>
        <dbReference type="ARBA" id="ARBA00023054"/>
    </source>
</evidence>
<dbReference type="InterPro" id="IPR058636">
    <property type="entry name" value="Beta-barrel_YknX"/>
</dbReference>
<dbReference type="eggNOG" id="COG0845">
    <property type="taxonomic scope" value="Bacteria"/>
</dbReference>
<sequence length="420" mass="46472">MAKSKKKTLIIVLAVLVGIGIISISVAKAVNTDDAEMTVSTTVVKEESIEANIMNNGIIKAKEEKNVVCSLPYPIEEVFVEEGDKVSKGDILAKLDTQDLEYKVKVAETNLELEKKKFEDMLEGTDTFQLEKNVESAKIAYENAKKKYNTSLTLFEAGAISKSQLDMDNTSLTTAKNNLELAQNQLKEAKENKDLESQRKRIELEELNLKLQKKKLEESIIKSPMDGTVVMSNAKVGIPANTLTPVFVVENLNELEIEINVSEFDINDVKIRQDVSITGEAFKGKEFEGKVSYIAPIATVLNSSAGTETNIKVKIDIDNPTKDVKPGFSADVLIKTARKDKALVVPYESLYQRKDGVTVVFKVDEQNIVREVPVELGIEGDIKVEIMSDSIEVGDKIVLNPNEKIKDGMKVNTIDKGDIE</sequence>
<organism evidence="7 8">
    <name type="scientific">Caldisalinibacter kiritimatiensis</name>
    <dbReference type="NCBI Taxonomy" id="1304284"/>
    <lineage>
        <taxon>Bacteria</taxon>
        <taxon>Bacillati</taxon>
        <taxon>Bacillota</taxon>
        <taxon>Tissierellia</taxon>
        <taxon>Tissierellales</taxon>
        <taxon>Thermohalobacteraceae</taxon>
        <taxon>Caldisalinibacter</taxon>
    </lineage>
</organism>
<evidence type="ECO:0000259" key="6">
    <source>
        <dbReference type="Pfam" id="PF25990"/>
    </source>
</evidence>
<dbReference type="GO" id="GO:0030313">
    <property type="term" value="C:cell envelope"/>
    <property type="evidence" value="ECO:0007669"/>
    <property type="project" value="UniProtKB-SubCell"/>
</dbReference>
<dbReference type="Gene3D" id="2.40.420.20">
    <property type="match status" value="1"/>
</dbReference>
<gene>
    <name evidence="7" type="ORF">L21TH_0520</name>
</gene>
<feature type="domain" description="CzcB-like barrel-sandwich hybrid" evidence="5">
    <location>
        <begin position="66"/>
        <end position="249"/>
    </location>
</feature>
<dbReference type="OrthoDB" id="9777308at2"/>
<dbReference type="PANTHER" id="PTHR32347">
    <property type="entry name" value="EFFLUX SYSTEM COMPONENT YKNX-RELATED"/>
    <property type="match status" value="1"/>
</dbReference>
<dbReference type="InterPro" id="IPR006143">
    <property type="entry name" value="RND_pump_MFP"/>
</dbReference>
<dbReference type="AlphaFoldDB" id="R1CRW5"/>
<evidence type="ECO:0000256" key="4">
    <source>
        <dbReference type="SAM" id="Coils"/>
    </source>
</evidence>
<dbReference type="NCBIfam" id="TIGR01730">
    <property type="entry name" value="RND_mfp"/>
    <property type="match status" value="1"/>
</dbReference>
<keyword evidence="3 4" id="KW-0175">Coiled coil</keyword>
<dbReference type="GO" id="GO:0016020">
    <property type="term" value="C:membrane"/>
    <property type="evidence" value="ECO:0007669"/>
    <property type="project" value="InterPro"/>
</dbReference>
<dbReference type="Gene3D" id="2.40.50.100">
    <property type="match status" value="1"/>
</dbReference>
<dbReference type="Pfam" id="PF25973">
    <property type="entry name" value="BSH_CzcB"/>
    <property type="match status" value="1"/>
</dbReference>
<proteinExistence type="inferred from homology"/>
<accession>R1CRW5</accession>
<evidence type="ECO:0000259" key="5">
    <source>
        <dbReference type="Pfam" id="PF25973"/>
    </source>
</evidence>
<reference evidence="7 8" key="1">
    <citation type="journal article" date="2015" name="Geomicrobiol. J.">
        <title>Caldisalinibacter kiritimatiensis gen. nov., sp. nov., a moderately thermohalophilic thiosulfate-reducing bacterium from a hypersaline microbial mat.</title>
        <authorList>
            <person name="Ben Hania W."/>
            <person name="Joseph M."/>
            <person name="Fiebig A."/>
            <person name="Bunk B."/>
            <person name="Klenk H.-P."/>
            <person name="Fardeau M.-L."/>
            <person name="Spring S."/>
        </authorList>
    </citation>
    <scope>NUCLEOTIDE SEQUENCE [LARGE SCALE GENOMIC DNA]</scope>
    <source>
        <strain evidence="7 8">L21-TH-D2</strain>
    </source>
</reference>
<protein>
    <submittedName>
        <fullName evidence="7">Putative HlyD family secretion protein</fullName>
    </submittedName>
</protein>
<keyword evidence="8" id="KW-1185">Reference proteome</keyword>
<dbReference type="InterPro" id="IPR058647">
    <property type="entry name" value="BSH_CzcB-like"/>
</dbReference>
<dbReference type="Gene3D" id="1.10.287.470">
    <property type="entry name" value="Helix hairpin bin"/>
    <property type="match status" value="1"/>
</dbReference>
<dbReference type="RefSeq" id="WP_006308303.1">
    <property type="nucleotide sequence ID" value="NZ_ARZA01000060.1"/>
</dbReference>
<dbReference type="Pfam" id="PF25990">
    <property type="entry name" value="Beta-barrel_YknX"/>
    <property type="match status" value="1"/>
</dbReference>
<dbReference type="EMBL" id="ARZA01000060">
    <property type="protein sequence ID" value="EOD01411.1"/>
    <property type="molecule type" value="Genomic_DNA"/>
</dbReference>
<comment type="caution">
    <text evidence="7">The sequence shown here is derived from an EMBL/GenBank/DDBJ whole genome shotgun (WGS) entry which is preliminary data.</text>
</comment>
<name>R1CRW5_9FIRM</name>
<evidence type="ECO:0000256" key="2">
    <source>
        <dbReference type="ARBA" id="ARBA00009477"/>
    </source>
</evidence>
<feature type="coiled-coil region" evidence="4">
    <location>
        <begin position="172"/>
        <end position="219"/>
    </location>
</feature>
<comment type="similarity">
    <text evidence="2">Belongs to the membrane fusion protein (MFP) (TC 8.A.1) family.</text>
</comment>
<dbReference type="Gene3D" id="2.40.30.170">
    <property type="match status" value="1"/>
</dbReference>
<dbReference type="GO" id="GO:0022857">
    <property type="term" value="F:transmembrane transporter activity"/>
    <property type="evidence" value="ECO:0007669"/>
    <property type="project" value="InterPro"/>
</dbReference>
<evidence type="ECO:0000256" key="1">
    <source>
        <dbReference type="ARBA" id="ARBA00004196"/>
    </source>
</evidence>
<evidence type="ECO:0000313" key="7">
    <source>
        <dbReference type="EMBL" id="EOD01411.1"/>
    </source>
</evidence>
<comment type="subcellular location">
    <subcellularLocation>
        <location evidence="1">Cell envelope</location>
    </subcellularLocation>
</comment>
<dbReference type="PANTHER" id="PTHR32347:SF14">
    <property type="entry name" value="EFFLUX SYSTEM COMPONENT YKNX-RELATED"/>
    <property type="match status" value="1"/>
</dbReference>